<proteinExistence type="predicted"/>
<sequence>MKVLQIGCGGLGSLIAQQTLSHGHELTIVRRSRQAVPEGAQVLHLDVVNDEALTALAGLQPEILLYCLAPVEGQSYQQTYVQGLKNVLAQVSKTALRHVFFISSTGIYGEHQGEFIDDSTAVAPADADGQVMLEAERLLYDLPCGHSALRVSGIYGPQRLYLLRAVQDKARWPKQAHWTNRIHELDVARAVVHMYELLASGLVLPAHCIVTDGVPALQHEVLQWMAGQLRVPLPDTPPMQPQSGKRITNQFLPQSGFKLQFADYQAGYAAILADHRS</sequence>
<dbReference type="SUPFAM" id="SSF51735">
    <property type="entry name" value="NAD(P)-binding Rossmann-fold domains"/>
    <property type="match status" value="1"/>
</dbReference>
<dbReference type="Pfam" id="PF13460">
    <property type="entry name" value="NAD_binding_10"/>
    <property type="match status" value="1"/>
</dbReference>
<evidence type="ECO:0000313" key="3">
    <source>
        <dbReference type="Proteomes" id="UP001597128"/>
    </source>
</evidence>
<dbReference type="Proteomes" id="UP001597128">
    <property type="component" value="Unassembled WGS sequence"/>
</dbReference>
<dbReference type="PANTHER" id="PTHR48079:SF6">
    <property type="entry name" value="NAD(P)-BINDING DOMAIN-CONTAINING PROTEIN-RELATED"/>
    <property type="match status" value="1"/>
</dbReference>
<comment type="caution">
    <text evidence="2">The sequence shown here is derived from an EMBL/GenBank/DDBJ whole genome shotgun (WGS) entry which is preliminary data.</text>
</comment>
<organism evidence="2 3">
    <name type="scientific">Methylophilus luteus</name>
    <dbReference type="NCBI Taxonomy" id="640108"/>
    <lineage>
        <taxon>Bacteria</taxon>
        <taxon>Pseudomonadati</taxon>
        <taxon>Pseudomonadota</taxon>
        <taxon>Betaproteobacteria</taxon>
        <taxon>Nitrosomonadales</taxon>
        <taxon>Methylophilaceae</taxon>
        <taxon>Methylophilus</taxon>
    </lineage>
</organism>
<evidence type="ECO:0000259" key="1">
    <source>
        <dbReference type="Pfam" id="PF13460"/>
    </source>
</evidence>
<reference evidence="3" key="1">
    <citation type="journal article" date="2019" name="Int. J. Syst. Evol. Microbiol.">
        <title>The Global Catalogue of Microorganisms (GCM) 10K type strain sequencing project: providing services to taxonomists for standard genome sequencing and annotation.</title>
        <authorList>
            <consortium name="The Broad Institute Genomics Platform"/>
            <consortium name="The Broad Institute Genome Sequencing Center for Infectious Disease"/>
            <person name="Wu L."/>
            <person name="Ma J."/>
        </authorList>
    </citation>
    <scope>NUCLEOTIDE SEQUENCE [LARGE SCALE GENOMIC DNA]</scope>
    <source>
        <strain evidence="3">CCUG 58412</strain>
    </source>
</reference>
<keyword evidence="3" id="KW-1185">Reference proteome</keyword>
<dbReference type="InterPro" id="IPR051783">
    <property type="entry name" value="NAD(P)-dependent_oxidoreduct"/>
</dbReference>
<dbReference type="Gene3D" id="3.40.50.720">
    <property type="entry name" value="NAD(P)-binding Rossmann-like Domain"/>
    <property type="match status" value="1"/>
</dbReference>
<dbReference type="RefSeq" id="WP_379056419.1">
    <property type="nucleotide sequence ID" value="NZ_JBHTKB010000001.1"/>
</dbReference>
<gene>
    <name evidence="2" type="ORF">ACFQ1Z_06340</name>
</gene>
<dbReference type="InterPro" id="IPR016040">
    <property type="entry name" value="NAD(P)-bd_dom"/>
</dbReference>
<name>A0ABW3F5K8_9PROT</name>
<dbReference type="PANTHER" id="PTHR48079">
    <property type="entry name" value="PROTEIN YEEZ"/>
    <property type="match status" value="1"/>
</dbReference>
<dbReference type="InterPro" id="IPR036291">
    <property type="entry name" value="NAD(P)-bd_dom_sf"/>
</dbReference>
<evidence type="ECO:0000313" key="2">
    <source>
        <dbReference type="EMBL" id="MFD0913159.1"/>
    </source>
</evidence>
<dbReference type="EMBL" id="JBHTKB010000001">
    <property type="protein sequence ID" value="MFD0913159.1"/>
    <property type="molecule type" value="Genomic_DNA"/>
</dbReference>
<accession>A0ABW3F5K8</accession>
<feature type="domain" description="NAD(P)-binding" evidence="1">
    <location>
        <begin position="9"/>
        <end position="120"/>
    </location>
</feature>
<protein>
    <submittedName>
        <fullName evidence="2">NAD-dependent epimerase/dehydratase family protein</fullName>
    </submittedName>
</protein>